<dbReference type="InterPro" id="IPR050682">
    <property type="entry name" value="ModA/WtpA"/>
</dbReference>
<dbReference type="OrthoDB" id="8902433at2"/>
<protein>
    <submittedName>
        <fullName evidence="1">Molybdate transport system substrate-binding protein</fullName>
    </submittedName>
</protein>
<reference evidence="1 2" key="1">
    <citation type="journal article" date="2011" name="EMBO J.">
        <title>Structural diversity of bacterial flagellar motors.</title>
        <authorList>
            <person name="Chen S."/>
            <person name="Beeby M."/>
            <person name="Murphy G.E."/>
            <person name="Leadbetter J.R."/>
            <person name="Hendrixson D.R."/>
            <person name="Briegel A."/>
            <person name="Li Z."/>
            <person name="Shi J."/>
            <person name="Tocheva E.I."/>
            <person name="Muller A."/>
            <person name="Dobro M.J."/>
            <person name="Jensen G.J."/>
        </authorList>
    </citation>
    <scope>NUCLEOTIDE SEQUENCE [LARGE SCALE GENOMIC DNA]</scope>
    <source>
        <strain evidence="1 2">ATCC 19624</strain>
    </source>
</reference>
<accession>F3KTL4</accession>
<dbReference type="GO" id="GO:0030973">
    <property type="term" value="F:molybdate ion binding"/>
    <property type="evidence" value="ECO:0007669"/>
    <property type="project" value="TreeGrafter"/>
</dbReference>
<dbReference type="EMBL" id="AEGR01000056">
    <property type="protein sequence ID" value="EGI76893.1"/>
    <property type="molecule type" value="Genomic_DNA"/>
</dbReference>
<evidence type="ECO:0000313" key="1">
    <source>
        <dbReference type="EMBL" id="EGI76893.1"/>
    </source>
</evidence>
<dbReference type="SUPFAM" id="SSF53850">
    <property type="entry name" value="Periplasmic binding protein-like II"/>
    <property type="match status" value="1"/>
</dbReference>
<dbReference type="Gene3D" id="3.40.190.10">
    <property type="entry name" value="Periplasmic binding protein-like II"/>
    <property type="match status" value="2"/>
</dbReference>
<dbReference type="GO" id="GO:0015689">
    <property type="term" value="P:molybdate ion transport"/>
    <property type="evidence" value="ECO:0007669"/>
    <property type="project" value="TreeGrafter"/>
</dbReference>
<dbReference type="Pfam" id="PF13531">
    <property type="entry name" value="SBP_bac_11"/>
    <property type="match status" value="1"/>
</dbReference>
<dbReference type="eggNOG" id="COG0725">
    <property type="taxonomic scope" value="Bacteria"/>
</dbReference>
<comment type="caution">
    <text evidence="1">The sequence shown here is derived from an EMBL/GenBank/DDBJ whole genome shotgun (WGS) entry which is preliminary data.</text>
</comment>
<proteinExistence type="predicted"/>
<dbReference type="RefSeq" id="WP_006297850.1">
    <property type="nucleotide sequence ID" value="NZ_AEGR01000056.1"/>
</dbReference>
<keyword evidence="2" id="KW-1185">Reference proteome</keyword>
<evidence type="ECO:0000313" key="2">
    <source>
        <dbReference type="Proteomes" id="UP000016368"/>
    </source>
</evidence>
<name>F3KTL4_9BURK</name>
<organism evidence="1 2">
    <name type="scientific">Hylemonella gracilis ATCC 19624</name>
    <dbReference type="NCBI Taxonomy" id="887062"/>
    <lineage>
        <taxon>Bacteria</taxon>
        <taxon>Pseudomonadati</taxon>
        <taxon>Pseudomonadota</taxon>
        <taxon>Betaproteobacteria</taxon>
        <taxon>Burkholderiales</taxon>
        <taxon>Comamonadaceae</taxon>
        <taxon>Hylemonella</taxon>
    </lineage>
</organism>
<dbReference type="AlphaFoldDB" id="F3KTL4"/>
<sequence>MGALHVLSGGAARGLIAKLREDFQRQTGRTIEARFGAVGLMRDRLLAGEACDVLILTQALIEELVVAGRVLPDSARALGLVRTGVAVRSGEPVPCVETPQALKAALLAARAVYFADPAKTRAGTHLMQVVQRLGLMPELASKLRFFANGSAALQTLCEAEPADARGVLVCTHMTEILATPGVHCAGVLPKSFELATVYIAAITSRSEQALAARVLIEMLATPEAAAQRRADGFE</sequence>
<dbReference type="STRING" id="887062.HGR_08974"/>
<dbReference type="PANTHER" id="PTHR30632">
    <property type="entry name" value="MOLYBDATE-BINDING PERIPLASMIC PROTEIN"/>
    <property type="match status" value="1"/>
</dbReference>
<gene>
    <name evidence="1" type="ORF">HGR_08974</name>
</gene>
<dbReference type="PANTHER" id="PTHR30632:SF11">
    <property type="entry name" value="BLR4797 PROTEIN"/>
    <property type="match status" value="1"/>
</dbReference>
<dbReference type="Proteomes" id="UP000016368">
    <property type="component" value="Unassembled WGS sequence"/>
</dbReference>